<dbReference type="PANTHER" id="PTHR33507:SF3">
    <property type="entry name" value="INNER MEMBRANE PROTEIN YBBJ"/>
    <property type="match status" value="1"/>
</dbReference>
<dbReference type="Gene3D" id="2.40.50.140">
    <property type="entry name" value="Nucleic acid-binding proteins"/>
    <property type="match status" value="1"/>
</dbReference>
<dbReference type="AlphaFoldDB" id="A0A1M5SV57"/>
<dbReference type="InterPro" id="IPR002810">
    <property type="entry name" value="NfeD-like_C"/>
</dbReference>
<feature type="transmembrane region" description="Helical" evidence="5">
    <location>
        <begin position="27"/>
        <end position="46"/>
    </location>
</feature>
<comment type="subcellular location">
    <subcellularLocation>
        <location evidence="1">Membrane</location>
        <topology evidence="1">Multi-pass membrane protein</topology>
    </subcellularLocation>
</comment>
<evidence type="ECO:0000256" key="4">
    <source>
        <dbReference type="ARBA" id="ARBA00023136"/>
    </source>
</evidence>
<evidence type="ECO:0000313" key="8">
    <source>
        <dbReference type="Proteomes" id="UP000184241"/>
    </source>
</evidence>
<evidence type="ECO:0000256" key="1">
    <source>
        <dbReference type="ARBA" id="ARBA00004141"/>
    </source>
</evidence>
<keyword evidence="7" id="KW-0378">Hydrolase</keyword>
<feature type="transmembrane region" description="Helical" evidence="5">
    <location>
        <begin position="6"/>
        <end position="22"/>
    </location>
</feature>
<sequence length="146" mass="16424">MNTAIIIIWIIIALTFLLVDVFTSSFLFVWFGIGALVALASLILGAPLELQIVIFLISSLIAIAIGYPWARKKFKVNIKQIKTREEEFIGTIHKSEKDIIEKSSITLDGVLWRVINRGEIINKGDSFEIIELKGNQIIIEKLKGEL</sequence>
<protein>
    <submittedName>
        <fullName evidence="7">Membrane protein implicated in regulation of membrane protease activity</fullName>
    </submittedName>
</protein>
<evidence type="ECO:0000313" key="7">
    <source>
        <dbReference type="EMBL" id="SHH42369.1"/>
    </source>
</evidence>
<accession>A0A1M5SV57</accession>
<keyword evidence="2 5" id="KW-0812">Transmembrane</keyword>
<evidence type="ECO:0000256" key="3">
    <source>
        <dbReference type="ARBA" id="ARBA00022989"/>
    </source>
</evidence>
<dbReference type="GO" id="GO:0008233">
    <property type="term" value="F:peptidase activity"/>
    <property type="evidence" value="ECO:0007669"/>
    <property type="project" value="UniProtKB-KW"/>
</dbReference>
<dbReference type="InterPro" id="IPR052165">
    <property type="entry name" value="Membrane_assoc_protease"/>
</dbReference>
<dbReference type="GO" id="GO:0006508">
    <property type="term" value="P:proteolysis"/>
    <property type="evidence" value="ECO:0007669"/>
    <property type="project" value="UniProtKB-KW"/>
</dbReference>
<keyword evidence="3 5" id="KW-1133">Transmembrane helix</keyword>
<dbReference type="SUPFAM" id="SSF141322">
    <property type="entry name" value="NfeD domain-like"/>
    <property type="match status" value="1"/>
</dbReference>
<gene>
    <name evidence="7" type="ORF">SAMN02745941_00025</name>
</gene>
<evidence type="ECO:0000256" key="2">
    <source>
        <dbReference type="ARBA" id="ARBA00022692"/>
    </source>
</evidence>
<dbReference type="GO" id="GO:0005886">
    <property type="term" value="C:plasma membrane"/>
    <property type="evidence" value="ECO:0007669"/>
    <property type="project" value="TreeGrafter"/>
</dbReference>
<keyword evidence="7" id="KW-0645">Protease</keyword>
<keyword evidence="4 5" id="KW-0472">Membrane</keyword>
<dbReference type="PANTHER" id="PTHR33507">
    <property type="entry name" value="INNER MEMBRANE PROTEIN YBBJ"/>
    <property type="match status" value="1"/>
</dbReference>
<feature type="transmembrane region" description="Helical" evidence="5">
    <location>
        <begin position="52"/>
        <end position="70"/>
    </location>
</feature>
<proteinExistence type="predicted"/>
<evidence type="ECO:0000259" key="6">
    <source>
        <dbReference type="Pfam" id="PF01957"/>
    </source>
</evidence>
<organism evidence="7 8">
    <name type="scientific">Clostridium intestinale DSM 6191</name>
    <dbReference type="NCBI Taxonomy" id="1121320"/>
    <lineage>
        <taxon>Bacteria</taxon>
        <taxon>Bacillati</taxon>
        <taxon>Bacillota</taxon>
        <taxon>Clostridia</taxon>
        <taxon>Eubacteriales</taxon>
        <taxon>Clostridiaceae</taxon>
        <taxon>Clostridium</taxon>
    </lineage>
</organism>
<dbReference type="InterPro" id="IPR012340">
    <property type="entry name" value="NA-bd_OB-fold"/>
</dbReference>
<reference evidence="7 8" key="1">
    <citation type="submission" date="2016-11" db="EMBL/GenBank/DDBJ databases">
        <authorList>
            <person name="Jaros S."/>
            <person name="Januszkiewicz K."/>
            <person name="Wedrychowicz H."/>
        </authorList>
    </citation>
    <scope>NUCLEOTIDE SEQUENCE [LARGE SCALE GENOMIC DNA]</scope>
    <source>
        <strain evidence="7 8">DSM 6191</strain>
    </source>
</reference>
<evidence type="ECO:0000256" key="5">
    <source>
        <dbReference type="SAM" id="Phobius"/>
    </source>
</evidence>
<name>A0A1M5SV57_9CLOT</name>
<dbReference type="EMBL" id="FQXU01000003">
    <property type="protein sequence ID" value="SHH42369.1"/>
    <property type="molecule type" value="Genomic_DNA"/>
</dbReference>
<dbReference type="Pfam" id="PF01957">
    <property type="entry name" value="NfeD"/>
    <property type="match status" value="1"/>
</dbReference>
<dbReference type="Proteomes" id="UP000184241">
    <property type="component" value="Unassembled WGS sequence"/>
</dbReference>
<dbReference type="RefSeq" id="WP_083553347.1">
    <property type="nucleotide sequence ID" value="NZ_FQXU01000003.1"/>
</dbReference>
<feature type="domain" description="NfeD-like C-terminal" evidence="6">
    <location>
        <begin position="86"/>
        <end position="141"/>
    </location>
</feature>